<dbReference type="GO" id="GO:0005524">
    <property type="term" value="F:ATP binding"/>
    <property type="evidence" value="ECO:0007669"/>
    <property type="project" value="UniProtKB-KW"/>
</dbReference>
<dbReference type="Gene3D" id="3.30.230.10">
    <property type="match status" value="1"/>
</dbReference>
<dbReference type="Gene3D" id="3.40.50.300">
    <property type="entry name" value="P-loop containing nucleotide triphosphate hydrolases"/>
    <property type="match status" value="1"/>
</dbReference>
<dbReference type="OrthoDB" id="2411602at2759"/>
<feature type="compositionally biased region" description="Low complexity" evidence="10">
    <location>
        <begin position="306"/>
        <end position="321"/>
    </location>
</feature>
<dbReference type="InterPro" id="IPR027065">
    <property type="entry name" value="Lon_Prtase"/>
</dbReference>
<feature type="region of interest" description="Disordered" evidence="10">
    <location>
        <begin position="276"/>
        <end position="345"/>
    </location>
</feature>
<feature type="compositionally biased region" description="Polar residues" evidence="10">
    <location>
        <begin position="285"/>
        <end position="297"/>
    </location>
</feature>
<dbReference type="GeneID" id="94432337"/>
<dbReference type="GO" id="GO:0006515">
    <property type="term" value="P:protein quality control for misfolded or incompletely synthesized proteins"/>
    <property type="evidence" value="ECO:0007669"/>
    <property type="project" value="TreeGrafter"/>
</dbReference>
<evidence type="ECO:0000256" key="4">
    <source>
        <dbReference type="ARBA" id="ARBA00022825"/>
    </source>
</evidence>
<dbReference type="PROSITE" id="PS01046">
    <property type="entry name" value="LON_SER"/>
    <property type="match status" value="1"/>
</dbReference>
<evidence type="ECO:0000313" key="14">
    <source>
        <dbReference type="Proteomes" id="UP000221165"/>
    </source>
</evidence>
<dbReference type="PANTHER" id="PTHR43718">
    <property type="entry name" value="LON PROTEASE"/>
    <property type="match status" value="1"/>
</dbReference>
<dbReference type="Pfam" id="PF22667">
    <property type="entry name" value="Lon_lid"/>
    <property type="match status" value="1"/>
</dbReference>
<evidence type="ECO:0000256" key="1">
    <source>
        <dbReference type="ARBA" id="ARBA00022670"/>
    </source>
</evidence>
<dbReference type="PROSITE" id="PS51786">
    <property type="entry name" value="LON_PROTEOLYTIC"/>
    <property type="match status" value="1"/>
</dbReference>
<evidence type="ECO:0000256" key="6">
    <source>
        <dbReference type="ARBA" id="ARBA00050665"/>
    </source>
</evidence>
<dbReference type="EMBL" id="MIGC01005212">
    <property type="protein sequence ID" value="PHJ17175.1"/>
    <property type="molecule type" value="Genomic_DNA"/>
</dbReference>
<keyword evidence="14" id="KW-1185">Reference proteome</keyword>
<dbReference type="SUPFAM" id="SSF54211">
    <property type="entry name" value="Ribosomal protein S5 domain 2-like"/>
    <property type="match status" value="1"/>
</dbReference>
<protein>
    <recommendedName>
        <fullName evidence="9">Lon protease homolog</fullName>
        <ecNumber evidence="9">3.4.21.-</ecNumber>
    </recommendedName>
</protein>
<evidence type="ECO:0000256" key="9">
    <source>
        <dbReference type="RuleBase" id="RU000592"/>
    </source>
</evidence>
<accession>A0A2C6KL14</accession>
<dbReference type="CDD" id="cd19500">
    <property type="entry name" value="RecA-like_Lon"/>
    <property type="match status" value="1"/>
</dbReference>
<dbReference type="GO" id="GO:0004176">
    <property type="term" value="F:ATP-dependent peptidase activity"/>
    <property type="evidence" value="ECO:0007669"/>
    <property type="project" value="UniProtKB-UniRule"/>
</dbReference>
<dbReference type="PROSITE" id="PS51787">
    <property type="entry name" value="LON_N"/>
    <property type="match status" value="1"/>
</dbReference>
<dbReference type="InterPro" id="IPR054594">
    <property type="entry name" value="Lon_lid"/>
</dbReference>
<feature type="region of interest" description="Disordered" evidence="10">
    <location>
        <begin position="68"/>
        <end position="101"/>
    </location>
</feature>
<evidence type="ECO:0000256" key="3">
    <source>
        <dbReference type="ARBA" id="ARBA00022801"/>
    </source>
</evidence>
<dbReference type="PANTHER" id="PTHR43718:SF2">
    <property type="entry name" value="LON PROTEASE HOMOLOG, MITOCHONDRIAL"/>
    <property type="match status" value="1"/>
</dbReference>
<keyword evidence="3 7" id="KW-0378">Hydrolase</keyword>
<feature type="compositionally biased region" description="Polar residues" evidence="10">
    <location>
        <begin position="829"/>
        <end position="854"/>
    </location>
</feature>
<feature type="domain" description="Lon N-terminal" evidence="12">
    <location>
        <begin position="589"/>
        <end position="985"/>
    </location>
</feature>
<evidence type="ECO:0000259" key="12">
    <source>
        <dbReference type="PROSITE" id="PS51787"/>
    </source>
</evidence>
<feature type="compositionally biased region" description="Low complexity" evidence="10">
    <location>
        <begin position="546"/>
        <end position="579"/>
    </location>
</feature>
<feature type="compositionally biased region" description="Basic and acidic residues" evidence="10">
    <location>
        <begin position="733"/>
        <end position="742"/>
    </location>
</feature>
<evidence type="ECO:0000256" key="8">
    <source>
        <dbReference type="RuleBase" id="RU000591"/>
    </source>
</evidence>
<dbReference type="PRINTS" id="PR00830">
    <property type="entry name" value="ENDOLAPTASE"/>
</dbReference>
<feature type="region of interest" description="Disordered" evidence="10">
    <location>
        <begin position="1408"/>
        <end position="1464"/>
    </location>
</feature>
<dbReference type="VEuPathDB" id="ToxoDB:CSUI_009007"/>
<feature type="compositionally biased region" description="Polar residues" evidence="10">
    <location>
        <begin position="515"/>
        <end position="544"/>
    </location>
</feature>
<evidence type="ECO:0000256" key="7">
    <source>
        <dbReference type="PROSITE-ProRule" id="PRU01122"/>
    </source>
</evidence>
<evidence type="ECO:0000313" key="13">
    <source>
        <dbReference type="EMBL" id="PHJ17175.1"/>
    </source>
</evidence>
<dbReference type="NCBIfam" id="TIGR00763">
    <property type="entry name" value="lon"/>
    <property type="match status" value="1"/>
</dbReference>
<feature type="domain" description="Lon proteolytic" evidence="11">
    <location>
        <begin position="1376"/>
        <end position="1615"/>
    </location>
</feature>
<keyword evidence="2 8" id="KW-0547">Nucleotide-binding</keyword>
<dbReference type="InterPro" id="IPR020568">
    <property type="entry name" value="Ribosomal_Su5_D2-typ_SF"/>
</dbReference>
<organism evidence="13 14">
    <name type="scientific">Cystoisospora suis</name>
    <dbReference type="NCBI Taxonomy" id="483139"/>
    <lineage>
        <taxon>Eukaryota</taxon>
        <taxon>Sar</taxon>
        <taxon>Alveolata</taxon>
        <taxon>Apicomplexa</taxon>
        <taxon>Conoidasida</taxon>
        <taxon>Coccidia</taxon>
        <taxon>Eucoccidiorida</taxon>
        <taxon>Eimeriorina</taxon>
        <taxon>Sarcocystidae</taxon>
        <taxon>Cystoisospora</taxon>
    </lineage>
</organism>
<feature type="compositionally biased region" description="Basic and acidic residues" evidence="10">
    <location>
        <begin position="454"/>
        <end position="464"/>
    </location>
</feature>
<feature type="compositionally biased region" description="Polar residues" evidence="10">
    <location>
        <begin position="718"/>
        <end position="732"/>
    </location>
</feature>
<feature type="compositionally biased region" description="Acidic residues" evidence="10">
    <location>
        <begin position="1425"/>
        <end position="1440"/>
    </location>
</feature>
<comment type="similarity">
    <text evidence="7 8">Belongs to the peptidase S16 family.</text>
</comment>
<dbReference type="EC" id="3.4.21.-" evidence="9"/>
<dbReference type="InterPro" id="IPR004815">
    <property type="entry name" value="Lon_bac/euk-typ"/>
</dbReference>
<comment type="caution">
    <text evidence="13">The sequence shown here is derived from an EMBL/GenBank/DDBJ whole genome shotgun (WGS) entry which is preliminary data.</text>
</comment>
<dbReference type="InterPro" id="IPR008269">
    <property type="entry name" value="Lon_proteolytic"/>
</dbReference>
<feature type="compositionally biased region" description="Low complexity" evidence="10">
    <location>
        <begin position="465"/>
        <end position="479"/>
    </location>
</feature>
<feature type="compositionally biased region" description="Polar residues" evidence="10">
    <location>
        <begin position="480"/>
        <end position="491"/>
    </location>
</feature>
<dbReference type="Gene3D" id="1.10.8.60">
    <property type="match status" value="1"/>
</dbReference>
<dbReference type="InterPro" id="IPR003111">
    <property type="entry name" value="Lon_prtase_N"/>
</dbReference>
<dbReference type="GO" id="GO:0005759">
    <property type="term" value="C:mitochondrial matrix"/>
    <property type="evidence" value="ECO:0007669"/>
    <property type="project" value="TreeGrafter"/>
</dbReference>
<feature type="region of interest" description="Disordered" evidence="10">
    <location>
        <begin position="397"/>
        <end position="579"/>
    </location>
</feature>
<dbReference type="SMART" id="SM00464">
    <property type="entry name" value="LON"/>
    <property type="match status" value="1"/>
</dbReference>
<gene>
    <name evidence="13" type="ORF">CSUI_009007</name>
</gene>
<proteinExistence type="inferred from homology"/>
<dbReference type="FunFam" id="1.20.5.5270:FF:000001">
    <property type="entry name" value="Lon protease homolog, mitochondrial"/>
    <property type="match status" value="1"/>
</dbReference>
<dbReference type="InterPro" id="IPR003593">
    <property type="entry name" value="AAA+_ATPase"/>
</dbReference>
<feature type="compositionally biased region" description="Basic and acidic residues" evidence="10">
    <location>
        <begin position="1415"/>
        <end position="1424"/>
    </location>
</feature>
<keyword evidence="1 7" id="KW-0645">Protease</keyword>
<feature type="active site" evidence="7">
    <location>
        <position position="1564"/>
    </location>
</feature>
<feature type="compositionally biased region" description="Low complexity" evidence="10">
    <location>
        <begin position="746"/>
        <end position="772"/>
    </location>
</feature>
<dbReference type="GO" id="GO:0051131">
    <property type="term" value="P:chaperone-mediated protein complex assembly"/>
    <property type="evidence" value="ECO:0007669"/>
    <property type="project" value="TreeGrafter"/>
</dbReference>
<dbReference type="SUPFAM" id="SSF52540">
    <property type="entry name" value="P-loop containing nucleoside triphosphate hydrolases"/>
    <property type="match status" value="1"/>
</dbReference>
<dbReference type="InterPro" id="IPR008268">
    <property type="entry name" value="Peptidase_S16_AS"/>
</dbReference>
<dbReference type="Gene3D" id="1.20.5.5270">
    <property type="match status" value="1"/>
</dbReference>
<dbReference type="Pfam" id="PF00004">
    <property type="entry name" value="AAA"/>
    <property type="match status" value="1"/>
</dbReference>
<comment type="catalytic activity">
    <reaction evidence="6">
        <text>Hydrolysis of proteins in presence of ATP.</text>
        <dbReference type="EC" id="3.4.21.53"/>
    </reaction>
</comment>
<dbReference type="Proteomes" id="UP000221165">
    <property type="component" value="Unassembled WGS sequence"/>
</dbReference>
<keyword evidence="5 8" id="KW-0067">ATP-binding</keyword>
<dbReference type="SMART" id="SM00382">
    <property type="entry name" value="AAA"/>
    <property type="match status" value="1"/>
</dbReference>
<feature type="compositionally biased region" description="Basic residues" evidence="10">
    <location>
        <begin position="806"/>
        <end position="818"/>
    </location>
</feature>
<dbReference type="Pfam" id="PF02190">
    <property type="entry name" value="LON_substr_bdg"/>
    <property type="match status" value="1"/>
</dbReference>
<dbReference type="RefSeq" id="XP_067918900.1">
    <property type="nucleotide sequence ID" value="XM_068069126.1"/>
</dbReference>
<evidence type="ECO:0000259" key="11">
    <source>
        <dbReference type="PROSITE" id="PS51786"/>
    </source>
</evidence>
<dbReference type="Gene3D" id="1.20.58.1480">
    <property type="match status" value="1"/>
</dbReference>
<evidence type="ECO:0000256" key="10">
    <source>
        <dbReference type="SAM" id="MobiDB-lite"/>
    </source>
</evidence>
<dbReference type="GO" id="GO:0004252">
    <property type="term" value="F:serine-type endopeptidase activity"/>
    <property type="evidence" value="ECO:0007669"/>
    <property type="project" value="UniProtKB-UniRule"/>
</dbReference>
<dbReference type="InterPro" id="IPR014721">
    <property type="entry name" value="Ribsml_uS5_D2-typ_fold_subgr"/>
</dbReference>
<dbReference type="InterPro" id="IPR027417">
    <property type="entry name" value="P-loop_NTPase"/>
</dbReference>
<feature type="compositionally biased region" description="Low complexity" evidence="10">
    <location>
        <begin position="855"/>
        <end position="869"/>
    </location>
</feature>
<keyword evidence="4 7" id="KW-0720">Serine protease</keyword>
<dbReference type="Pfam" id="PF05362">
    <property type="entry name" value="Lon_C"/>
    <property type="match status" value="2"/>
</dbReference>
<feature type="region of interest" description="Disordered" evidence="10">
    <location>
        <begin position="705"/>
        <end position="879"/>
    </location>
</feature>
<dbReference type="FunFam" id="3.40.50.300:FF:000021">
    <property type="entry name" value="Lon protease homolog"/>
    <property type="match status" value="1"/>
</dbReference>
<sequence length="1632" mass="177050">MAVACGGGAASAAVSLAQLQSAPSSAVRSCQPIGSSVYLTPRGKIRWCKPSAPLSIPCRQHQRRVFSSAVQSGTKTRSHVPISVRKGGAQPLPRTTSPSDSGLTVCDSPLLFLASSPPLSSHLRSGVSASALSPRSQRSAASSLRFHYNSSHPFSKRGQQRTTALSSFWHYDSGQYLAFAPPSDYYRSCFSVHGGRRLSSPSLSASSHSLLSHHCNHPKSLHVSRVSSSRLQGIILRASLSDPSLPQLSPSPGSFLARPLRSDFFSLASFSSKENQGKSAEEVLSPQTTLEKSSVSATGADDDPSESVVESTSVTAAAPSPLDISQVSSPPHRKSTRSTSSPAAGPFICGVSHTSPWYVLSLLRAAGQLPRLPCSHGRGSRRGQGGDLLSFSCRRKRSDENNTQPTSHPPPEEADVIQESSLPPPSSCLQGGDEAITTASRSSSCEEEGQSLRQRLEESSKGEGSRPSSSEASFPAASENQDTSGASSSFPSVRRIGRRKRWDHRNLVLPGQYARRQNQGDTESSETASLRQSGGTSALSQGVEDTSLVLKNNVSSSSSTPSLSSGSSSSSSSPVSAALSPLPPRFPILPALPLFRRPAFPGFYQLLHVPDHEVFEALVRQKKSGVPGGDYVGGFLTVEEKDHDAEEDEEEGPGAKLRKDAGRVSDISELHTTGTLLHILNFAPHTTVKGGQVVVMPYRRIRIIGPAEPEGTSEGEDTSTAPSPVQSKATTGESKEVERNAEVEISEATSPATSSTDSPPSSPTLASTPSFSVEEQAKTDGKKSENDSTTRDNHQSSKTVAPPSRRSNRLSVSRKRSSNKVSRQEPGSDVNNRVVTGSVISAGGSETPSSSATISLPSTTEPSSSLLSEGMGENGNKKTGGYELMRVRVVYLPDEKAGRFDVNDTYKALHLEIIATMKELLKSSYFYKEHFDQVVRFYNLDYPHKLADLVAGMSFAKRHELQAVLAEENIEKRLTLVLEIAKKDLEFAKLQAQVKTQVEEKMGKMQRKFLLTEQLKFLKKELGDVKDDKESILESFRETLEKKKDAMPEEVQKAVTHELSKMHALEQSSSEFSITRTYTEWLVNLPWGDYTADCSDIFEAEKILNEDHYGLTDVKDRILEFIAVTILKKDVQGKIICLVGPPGVGKTSVGQSIARALSRKFYRISLGGMCDVAELRGHRRTYIGALPGKVIQALKECQSMNPVILLDEIDKLGRDFRGDPSSALLEVLDPSQNKSFRDYYLDVPVDLSKVLFVCTANTPDVIPGPLLDRMEVIRIAGYIFQEKLSIAQNYLLPQTQKAAGLTDDQIAVAPEVLEKLVSDYAREAGVRSLLKLIEKIYRKAALALVRKEHEKVEVGLENLTKFVGQPVFQSARLYDETPPGVVMGLAWTQLGGATLYVEAIGRRTSASRYSRHRLTPSEKRRTDNGENEDADEGEEEEDDSTDQRRRGGRGGRRSREITGGEAGGRLKVTGQLGAVMSESSEIALTFCRVFVRLIDPDNNFLESSYIHLHVPEGATPKDGPSAGVTMATALVSLALDRPVLPNVAMTGELTLTGKVLKIGGVKEKVIAARRENVTTLIFPKGNEKDFDELPDYIKEGLDVHFASTYDDVYRVAFGEEPSVNGESRNGVRGGLV</sequence>
<dbReference type="GO" id="GO:0003697">
    <property type="term" value="F:single-stranded DNA binding"/>
    <property type="evidence" value="ECO:0007669"/>
    <property type="project" value="TreeGrafter"/>
</dbReference>
<feature type="active site" evidence="7">
    <location>
        <position position="1521"/>
    </location>
</feature>
<name>A0A2C6KL14_9APIC</name>
<dbReference type="GO" id="GO:0007005">
    <property type="term" value="P:mitochondrion organization"/>
    <property type="evidence" value="ECO:0007669"/>
    <property type="project" value="TreeGrafter"/>
</dbReference>
<feature type="region of interest" description="Disordered" evidence="10">
    <location>
        <begin position="642"/>
        <end position="662"/>
    </location>
</feature>
<evidence type="ECO:0000256" key="2">
    <source>
        <dbReference type="ARBA" id="ARBA00022741"/>
    </source>
</evidence>
<dbReference type="GO" id="GO:0016887">
    <property type="term" value="F:ATP hydrolysis activity"/>
    <property type="evidence" value="ECO:0007669"/>
    <property type="project" value="InterPro"/>
</dbReference>
<feature type="compositionally biased region" description="Basic and acidic residues" evidence="10">
    <location>
        <begin position="775"/>
        <end position="795"/>
    </location>
</feature>
<reference evidence="13 14" key="1">
    <citation type="journal article" date="2017" name="Int. J. Parasitol.">
        <title>The genome of the protozoan parasite Cystoisospora suis and a reverse vaccinology approach to identify vaccine candidates.</title>
        <authorList>
            <person name="Palmieri N."/>
            <person name="Shrestha A."/>
            <person name="Ruttkowski B."/>
            <person name="Beck T."/>
            <person name="Vogl C."/>
            <person name="Tomley F."/>
            <person name="Blake D.P."/>
            <person name="Joachim A."/>
        </authorList>
    </citation>
    <scope>NUCLEOTIDE SEQUENCE [LARGE SCALE GENOMIC DNA]</scope>
    <source>
        <strain evidence="13 14">Wien I</strain>
    </source>
</reference>
<dbReference type="InterPro" id="IPR003959">
    <property type="entry name" value="ATPase_AAA_core"/>
</dbReference>
<evidence type="ECO:0000256" key="5">
    <source>
        <dbReference type="ARBA" id="ARBA00022840"/>
    </source>
</evidence>